<proteinExistence type="predicted"/>
<organism evidence="1">
    <name type="scientific">Cucumis melo</name>
    <name type="common">Muskmelon</name>
    <dbReference type="NCBI Taxonomy" id="3656"/>
    <lineage>
        <taxon>Eukaryota</taxon>
        <taxon>Viridiplantae</taxon>
        <taxon>Streptophyta</taxon>
        <taxon>Embryophyta</taxon>
        <taxon>Tracheophyta</taxon>
        <taxon>Spermatophyta</taxon>
        <taxon>Magnoliopsida</taxon>
        <taxon>eudicotyledons</taxon>
        <taxon>Gunneridae</taxon>
        <taxon>Pentapetalae</taxon>
        <taxon>rosids</taxon>
        <taxon>fabids</taxon>
        <taxon>Cucurbitales</taxon>
        <taxon>Cucurbitaceae</taxon>
        <taxon>Benincaseae</taxon>
        <taxon>Cucumis</taxon>
    </lineage>
</organism>
<protein>
    <submittedName>
        <fullName evidence="1">Uncharacterized protein</fullName>
    </submittedName>
</protein>
<sequence length="253" mass="28261">MFTGSLMNWGSFYLSVCSAPISVKTIVNHLISSQSDLREPHLHVTTEPSLCVAVSSSYHQIRGYRLSAIRNPRIFPSDPKPTQNLKNPLHLCETQPVSSRLKPDPNFHVGFFLKLDPKFPELWNFLSTRFKSVRLAHYYQLHHSLVNHNQEAGQSVNEYCHKPGHILDNCPIKPPRSRSYSTRAKNFTKPSNSSVAAAAPDNSTTLYLLNQLISSSSSGLVVSPAKSVGMILEVGNMDDCTKKIINVKNIYIS</sequence>
<dbReference type="AlphaFoldDB" id="A0A9I9EBD8"/>
<dbReference type="EnsemblPlants" id="MELO3C031455.2.1">
    <property type="protein sequence ID" value="MELO3C031455.2.1"/>
    <property type="gene ID" value="MELO3C031455.2"/>
</dbReference>
<accession>A0A9I9EBD8</accession>
<name>A0A9I9EBD8_CUCME</name>
<dbReference type="Gramene" id="MELO3C031455.2.1">
    <property type="protein sequence ID" value="MELO3C031455.2.1"/>
    <property type="gene ID" value="MELO3C031455.2"/>
</dbReference>
<reference evidence="1" key="1">
    <citation type="submission" date="2023-03" db="UniProtKB">
        <authorList>
            <consortium name="EnsemblPlants"/>
        </authorList>
    </citation>
    <scope>IDENTIFICATION</scope>
</reference>
<evidence type="ECO:0000313" key="1">
    <source>
        <dbReference type="EnsemblPlants" id="MELO3C031455.2.1"/>
    </source>
</evidence>